<reference evidence="1" key="1">
    <citation type="submission" date="2022-08" db="EMBL/GenBank/DDBJ databases">
        <title>Genome Sequence of Fusarium decemcellulare.</title>
        <authorList>
            <person name="Buettner E."/>
        </authorList>
    </citation>
    <scope>NUCLEOTIDE SEQUENCE</scope>
    <source>
        <strain evidence="1">Babe19</strain>
    </source>
</reference>
<gene>
    <name evidence="1" type="ORF">NM208_g6832</name>
</gene>
<comment type="caution">
    <text evidence="1">The sequence shown here is derived from an EMBL/GenBank/DDBJ whole genome shotgun (WGS) entry which is preliminary data.</text>
</comment>
<evidence type="ECO:0000313" key="1">
    <source>
        <dbReference type="EMBL" id="KAJ3536180.1"/>
    </source>
</evidence>
<name>A0ACC1SBK0_9HYPO</name>
<protein>
    <submittedName>
        <fullName evidence="1">Uncharacterized protein</fullName>
    </submittedName>
</protein>
<evidence type="ECO:0000313" key="2">
    <source>
        <dbReference type="Proteomes" id="UP001148629"/>
    </source>
</evidence>
<sequence>MSRFDKVPSEALRQPIPFTLRVSQGEIDEFKTLLALSKVGPQTWENSQNNLGLSREWLLRAKDIWLNKFQWRAHEDRINSFPNFQTTVEDPIHGELSIHFVGLFSADPNAIPIMFLHGWPGSFFEFLPMLELLKAKYTPESLPYHVIVPSLPGYTLSSGPPLERDFNNEDAARIMNQLMVDLGFAKTGYIVQGGDVGSFLARKMVTQFEGCKAIHLNLILLSPEDSSSNIGDLPEDEAASIQRQKTFWETSYGYGMINANQPATISFVMSSNPLALLAWIGEKFVQWADAREPLELDTILAMVSLYWFTSTFPRSVYPYRCFNWDQDLSGSGMDRKPFGYSAFARETSILPKAWAEKLYPNMIRYEHRKGGHFAALEQPQLFLGDIEDFIINVGYLFEAGDDN</sequence>
<proteinExistence type="predicted"/>
<keyword evidence="2" id="KW-1185">Reference proteome</keyword>
<accession>A0ACC1SBK0</accession>
<dbReference type="Proteomes" id="UP001148629">
    <property type="component" value="Unassembled WGS sequence"/>
</dbReference>
<dbReference type="EMBL" id="JANRMS010000660">
    <property type="protein sequence ID" value="KAJ3536180.1"/>
    <property type="molecule type" value="Genomic_DNA"/>
</dbReference>
<organism evidence="1 2">
    <name type="scientific">Fusarium decemcellulare</name>
    <dbReference type="NCBI Taxonomy" id="57161"/>
    <lineage>
        <taxon>Eukaryota</taxon>
        <taxon>Fungi</taxon>
        <taxon>Dikarya</taxon>
        <taxon>Ascomycota</taxon>
        <taxon>Pezizomycotina</taxon>
        <taxon>Sordariomycetes</taxon>
        <taxon>Hypocreomycetidae</taxon>
        <taxon>Hypocreales</taxon>
        <taxon>Nectriaceae</taxon>
        <taxon>Fusarium</taxon>
        <taxon>Fusarium decemcellulare species complex</taxon>
    </lineage>
</organism>